<sequence>MKTEAQESRRKLVELLEAKLGNERAREFLRTPNPLLGYQAPRELMDADHLGLMRLTVLVSAMGTTSLAG</sequence>
<dbReference type="RefSeq" id="WP_043847085.1">
    <property type="nucleotide sequence ID" value="NZ_AQQW01000020.1"/>
</dbReference>
<proteinExistence type="predicted"/>
<comment type="caution">
    <text evidence="2">The sequence shown here is derived from an EMBL/GenBank/DDBJ whole genome shotgun (WGS) entry which is preliminary data.</text>
</comment>
<feature type="domain" description="Antitoxin Xre/MbcA/ParS-like toxin-binding" evidence="1">
    <location>
        <begin position="21"/>
        <end position="53"/>
    </location>
</feature>
<dbReference type="Proteomes" id="UP000019063">
    <property type="component" value="Unassembled WGS sequence"/>
</dbReference>
<dbReference type="InterPro" id="IPR024467">
    <property type="entry name" value="Xre/MbcA/ParS-like_toxin-bd"/>
</dbReference>
<dbReference type="eggNOG" id="ENOG5032MD5">
    <property type="taxonomic scope" value="Bacteria"/>
</dbReference>
<evidence type="ECO:0000259" key="1">
    <source>
        <dbReference type="Pfam" id="PF09722"/>
    </source>
</evidence>
<evidence type="ECO:0000313" key="3">
    <source>
        <dbReference type="Proteomes" id="UP000019063"/>
    </source>
</evidence>
<dbReference type="Pfam" id="PF09722">
    <property type="entry name" value="Xre_MbcA_ParS_C"/>
    <property type="match status" value="1"/>
</dbReference>
<dbReference type="EMBL" id="AQQW01000020">
    <property type="protein sequence ID" value="ETW10931.1"/>
    <property type="molecule type" value="Genomic_DNA"/>
</dbReference>
<dbReference type="STRING" id="1379903.ATO8_19684"/>
<keyword evidence="3" id="KW-1185">Reference proteome</keyword>
<reference evidence="2 3" key="1">
    <citation type="journal article" date="2014" name="Antonie Van Leeuwenhoek">
        <title>Roseivivax atlanticus sp. nov., isolated from surface seawater of the Atlantic Ocean.</title>
        <authorList>
            <person name="Li G."/>
            <person name="Lai Q."/>
            <person name="Liu X."/>
            <person name="Sun F."/>
            <person name="Shao Z."/>
        </authorList>
    </citation>
    <scope>NUCLEOTIDE SEQUENCE [LARGE SCALE GENOMIC DNA]</scope>
    <source>
        <strain evidence="2 3">22II-s10s</strain>
    </source>
</reference>
<organism evidence="2 3">
    <name type="scientific">Roseivivax marinus</name>
    <dbReference type="NCBI Taxonomy" id="1379903"/>
    <lineage>
        <taxon>Bacteria</taxon>
        <taxon>Pseudomonadati</taxon>
        <taxon>Pseudomonadota</taxon>
        <taxon>Alphaproteobacteria</taxon>
        <taxon>Rhodobacterales</taxon>
        <taxon>Roseobacteraceae</taxon>
        <taxon>Roseivivax</taxon>
    </lineage>
</organism>
<gene>
    <name evidence="2" type="ORF">ATO8_19684</name>
</gene>
<dbReference type="AlphaFoldDB" id="W4HFM2"/>
<accession>W4HFM2</accession>
<evidence type="ECO:0000313" key="2">
    <source>
        <dbReference type="EMBL" id="ETW10931.1"/>
    </source>
</evidence>
<protein>
    <recommendedName>
        <fullName evidence="1">Antitoxin Xre/MbcA/ParS-like toxin-binding domain-containing protein</fullName>
    </recommendedName>
</protein>
<name>W4HFM2_9RHOB</name>